<dbReference type="InterPro" id="IPR015168">
    <property type="entry name" value="SsuA/THI5"/>
</dbReference>
<dbReference type="InterPro" id="IPR027939">
    <property type="entry name" value="NMT1/THI5"/>
</dbReference>
<keyword evidence="14" id="KW-1185">Reference proteome</keyword>
<accession>A0A9Q9AIJ8</accession>
<keyword evidence="8 11" id="KW-0784">Thiamine biosynthesis</keyword>
<gene>
    <name evidence="13" type="ORF">Slin15195_G033630</name>
</gene>
<evidence type="ECO:0000256" key="3">
    <source>
        <dbReference type="ARBA" id="ARBA00009406"/>
    </source>
</evidence>
<comment type="similarity">
    <text evidence="3 11">Belongs to the NMT1/THI5 family.</text>
</comment>
<evidence type="ECO:0000256" key="6">
    <source>
        <dbReference type="ARBA" id="ARBA00022723"/>
    </source>
</evidence>
<comment type="cofactor">
    <cofactor evidence="11">
        <name>Fe cation</name>
        <dbReference type="ChEBI" id="CHEBI:24875"/>
    </cofactor>
</comment>
<dbReference type="Proteomes" id="UP001056384">
    <property type="component" value="Chromosome 2"/>
</dbReference>
<keyword evidence="7 11" id="KW-0663">Pyridoxal phosphate</keyword>
<dbReference type="GO" id="GO:0016740">
    <property type="term" value="F:transferase activity"/>
    <property type="evidence" value="ECO:0007669"/>
    <property type="project" value="UniProtKB-KW"/>
</dbReference>
<dbReference type="GO" id="GO:0009228">
    <property type="term" value="P:thiamine biosynthetic process"/>
    <property type="evidence" value="ECO:0007669"/>
    <property type="project" value="UniProtKB-UniRule"/>
</dbReference>
<comment type="catalytic activity">
    <reaction evidence="10">
        <text>N(6)-(pyridoxal phosphate)-L-lysyl-[4-amino-5-hydroxymethyl-2-methylpyrimidine phosphate synthase] + L-histidyl-[4-amino-5-hydroxymethyl-2-methylpyrimidine phosphate synthase] + 2 Fe(3+) + 4 H2O = L-lysyl-[4-amino-5-hydroxymethyl-2-methylpyrimidine phosphate synthase] + (2S)-2-amino-5-hydroxy-4-oxopentanoyl-[4-amino-5-hydroxymethyl-2-methylpyrimidine phosphate synthase] + 4-amino-2-methyl-5-(phosphooxymethyl)pyrimidine + 3-oxopropanoate + 2 Fe(2+) + 2 H(+)</text>
        <dbReference type="Rhea" id="RHEA:65756"/>
        <dbReference type="Rhea" id="RHEA-COMP:16892"/>
        <dbReference type="Rhea" id="RHEA-COMP:16893"/>
        <dbReference type="Rhea" id="RHEA-COMP:16894"/>
        <dbReference type="Rhea" id="RHEA-COMP:16895"/>
        <dbReference type="ChEBI" id="CHEBI:15377"/>
        <dbReference type="ChEBI" id="CHEBI:15378"/>
        <dbReference type="ChEBI" id="CHEBI:29033"/>
        <dbReference type="ChEBI" id="CHEBI:29034"/>
        <dbReference type="ChEBI" id="CHEBI:29969"/>
        <dbReference type="ChEBI" id="CHEBI:29979"/>
        <dbReference type="ChEBI" id="CHEBI:33190"/>
        <dbReference type="ChEBI" id="CHEBI:58354"/>
        <dbReference type="ChEBI" id="CHEBI:143915"/>
        <dbReference type="ChEBI" id="CHEBI:157692"/>
    </reaction>
    <physiologicalReaction direction="left-to-right" evidence="10">
        <dbReference type="Rhea" id="RHEA:65757"/>
    </physiologicalReaction>
</comment>
<evidence type="ECO:0000313" key="13">
    <source>
        <dbReference type="EMBL" id="USW50044.1"/>
    </source>
</evidence>
<comment type="pathway">
    <text evidence="2 11">Cofactor biosynthesis; thiamine diphosphate biosynthesis.</text>
</comment>
<keyword evidence="9 11" id="KW-0408">Iron</keyword>
<dbReference type="Gene3D" id="3.40.190.10">
    <property type="entry name" value="Periplasmic binding protein-like II"/>
    <property type="match status" value="1"/>
</dbReference>
<evidence type="ECO:0000256" key="2">
    <source>
        <dbReference type="ARBA" id="ARBA00004948"/>
    </source>
</evidence>
<dbReference type="AlphaFoldDB" id="A0A9Q9AIJ8"/>
<dbReference type="EMBL" id="CP099419">
    <property type="protein sequence ID" value="USW50044.1"/>
    <property type="molecule type" value="Genomic_DNA"/>
</dbReference>
<dbReference type="Pfam" id="PF09084">
    <property type="entry name" value="NMT1"/>
    <property type="match status" value="1"/>
</dbReference>
<evidence type="ECO:0000256" key="8">
    <source>
        <dbReference type="ARBA" id="ARBA00022977"/>
    </source>
</evidence>
<feature type="domain" description="SsuA/THI5-like" evidence="12">
    <location>
        <begin position="15"/>
        <end position="130"/>
    </location>
</feature>
<evidence type="ECO:0000256" key="11">
    <source>
        <dbReference type="RuleBase" id="RU367015"/>
    </source>
</evidence>
<dbReference type="GO" id="GO:0009229">
    <property type="term" value="P:thiamine diphosphate biosynthetic process"/>
    <property type="evidence" value="ECO:0007669"/>
    <property type="project" value="UniProtKB-UniRule"/>
</dbReference>
<proteinExistence type="inferred from homology"/>
<protein>
    <recommendedName>
        <fullName evidence="11">4-amino-5-hydroxymethyl-2-methylpyrimidine phosphate synthase</fullName>
        <shortName evidence="11">HMP-P synthase</shortName>
        <shortName evidence="11">Hydroxymethylpyrimidine phosphate synthase</shortName>
    </recommendedName>
</protein>
<evidence type="ECO:0000256" key="5">
    <source>
        <dbReference type="ARBA" id="ARBA00022679"/>
    </source>
</evidence>
<name>A0A9Q9AIJ8_9PEZI</name>
<evidence type="ECO:0000256" key="9">
    <source>
        <dbReference type="ARBA" id="ARBA00023004"/>
    </source>
</evidence>
<comment type="function">
    <text evidence="1 11">Responsible for the formation of the pyrimidine heterocycle in the thiamine biosynthesis pathway. Catalyzes the formation of hydroxymethylpyrimidine phosphate (HMP-P) from histidine and pyridoxal phosphate (PLP). The protein uses PLP and the active site histidine to form HMP-P, generating an inactive enzyme. The enzyme can only undergo a single turnover, which suggests it is a suicide enzyme.</text>
</comment>
<dbReference type="GO" id="GO:0046872">
    <property type="term" value="F:metal ion binding"/>
    <property type="evidence" value="ECO:0007669"/>
    <property type="project" value="UniProtKB-KW"/>
</dbReference>
<reference evidence="13" key="1">
    <citation type="submission" date="2022-06" db="EMBL/GenBank/DDBJ databases">
        <title>Complete genome sequences of two strains of the flax pathogen Septoria linicola.</title>
        <authorList>
            <person name="Lapalu N."/>
            <person name="Simon A."/>
            <person name="Demenou B."/>
            <person name="Paumier D."/>
            <person name="Guillot M.-P."/>
            <person name="Gout L."/>
            <person name="Valade R."/>
        </authorList>
    </citation>
    <scope>NUCLEOTIDE SEQUENCE</scope>
    <source>
        <strain evidence="13">SE15195</strain>
    </source>
</reference>
<keyword evidence="5" id="KW-0808">Transferase</keyword>
<keyword evidence="6" id="KW-0479">Metal-binding</keyword>
<organism evidence="13 14">
    <name type="scientific">Septoria linicola</name>
    <dbReference type="NCBI Taxonomy" id="215465"/>
    <lineage>
        <taxon>Eukaryota</taxon>
        <taxon>Fungi</taxon>
        <taxon>Dikarya</taxon>
        <taxon>Ascomycota</taxon>
        <taxon>Pezizomycotina</taxon>
        <taxon>Dothideomycetes</taxon>
        <taxon>Dothideomycetidae</taxon>
        <taxon>Mycosphaerellales</taxon>
        <taxon>Mycosphaerellaceae</taxon>
        <taxon>Septoria</taxon>
    </lineage>
</organism>
<comment type="subunit">
    <text evidence="4 11">Homodimer.</text>
</comment>
<dbReference type="PANTHER" id="PTHR31528">
    <property type="entry name" value="4-AMINO-5-HYDROXYMETHYL-2-METHYLPYRIMIDINE PHOSPHATE SYNTHASE THI11-RELATED"/>
    <property type="match status" value="1"/>
</dbReference>
<evidence type="ECO:0000256" key="4">
    <source>
        <dbReference type="ARBA" id="ARBA00011738"/>
    </source>
</evidence>
<evidence type="ECO:0000256" key="10">
    <source>
        <dbReference type="ARBA" id="ARBA00048179"/>
    </source>
</evidence>
<evidence type="ECO:0000259" key="12">
    <source>
        <dbReference type="Pfam" id="PF09084"/>
    </source>
</evidence>
<dbReference type="SUPFAM" id="SSF53850">
    <property type="entry name" value="Periplasmic binding protein-like II"/>
    <property type="match status" value="1"/>
</dbReference>
<sequence length="148" mass="16411">MTSTKLRVALDWTPNTIHSGLYLALAKGIYQKHGLDVELLPPDAQYSKTPAKRLEAGEVDLAICPSESCIAYNERGKMRLQAIYAILQKDASAIVSTKLGRMRELGDGKRYGSYNARYEDKLVASMVADSDRNKRPAYVKQEVEVSAS</sequence>
<evidence type="ECO:0000256" key="1">
    <source>
        <dbReference type="ARBA" id="ARBA00003469"/>
    </source>
</evidence>
<dbReference type="PANTHER" id="PTHR31528:SF1">
    <property type="entry name" value="4-AMINO-5-HYDROXYMETHYL-2-METHYLPYRIMIDINE PHOSPHATE SYNTHASE THI11-RELATED"/>
    <property type="match status" value="1"/>
</dbReference>
<evidence type="ECO:0000313" key="14">
    <source>
        <dbReference type="Proteomes" id="UP001056384"/>
    </source>
</evidence>
<evidence type="ECO:0000256" key="7">
    <source>
        <dbReference type="ARBA" id="ARBA00022898"/>
    </source>
</evidence>